<organism evidence="2 3">
    <name type="scientific">Microdochium trichocladiopsis</name>
    <dbReference type="NCBI Taxonomy" id="1682393"/>
    <lineage>
        <taxon>Eukaryota</taxon>
        <taxon>Fungi</taxon>
        <taxon>Dikarya</taxon>
        <taxon>Ascomycota</taxon>
        <taxon>Pezizomycotina</taxon>
        <taxon>Sordariomycetes</taxon>
        <taxon>Xylariomycetidae</taxon>
        <taxon>Xylariales</taxon>
        <taxon>Microdochiaceae</taxon>
        <taxon>Microdochium</taxon>
    </lineage>
</organism>
<dbReference type="OrthoDB" id="3641178at2759"/>
<evidence type="ECO:0000313" key="2">
    <source>
        <dbReference type="EMBL" id="KAH7027501.1"/>
    </source>
</evidence>
<feature type="region of interest" description="Disordered" evidence="1">
    <location>
        <begin position="386"/>
        <end position="461"/>
    </location>
</feature>
<feature type="compositionally biased region" description="Polar residues" evidence="1">
    <location>
        <begin position="445"/>
        <end position="458"/>
    </location>
</feature>
<keyword evidence="3" id="KW-1185">Reference proteome</keyword>
<dbReference type="Proteomes" id="UP000756346">
    <property type="component" value="Unassembled WGS sequence"/>
</dbReference>
<proteinExistence type="predicted"/>
<reference evidence="2" key="1">
    <citation type="journal article" date="2021" name="Nat. Commun.">
        <title>Genetic determinants of endophytism in the Arabidopsis root mycobiome.</title>
        <authorList>
            <person name="Mesny F."/>
            <person name="Miyauchi S."/>
            <person name="Thiergart T."/>
            <person name="Pickel B."/>
            <person name="Atanasova L."/>
            <person name="Karlsson M."/>
            <person name="Huettel B."/>
            <person name="Barry K.W."/>
            <person name="Haridas S."/>
            <person name="Chen C."/>
            <person name="Bauer D."/>
            <person name="Andreopoulos W."/>
            <person name="Pangilinan J."/>
            <person name="LaButti K."/>
            <person name="Riley R."/>
            <person name="Lipzen A."/>
            <person name="Clum A."/>
            <person name="Drula E."/>
            <person name="Henrissat B."/>
            <person name="Kohler A."/>
            <person name="Grigoriev I.V."/>
            <person name="Martin F.M."/>
            <person name="Hacquard S."/>
        </authorList>
    </citation>
    <scope>NUCLEOTIDE SEQUENCE</scope>
    <source>
        <strain evidence="2">MPI-CAGE-CH-0230</strain>
    </source>
</reference>
<evidence type="ECO:0000256" key="1">
    <source>
        <dbReference type="SAM" id="MobiDB-lite"/>
    </source>
</evidence>
<feature type="compositionally biased region" description="Low complexity" evidence="1">
    <location>
        <begin position="401"/>
        <end position="412"/>
    </location>
</feature>
<feature type="region of interest" description="Disordered" evidence="1">
    <location>
        <begin position="158"/>
        <end position="213"/>
    </location>
</feature>
<dbReference type="AlphaFoldDB" id="A0A9P8Y4N4"/>
<evidence type="ECO:0000313" key="3">
    <source>
        <dbReference type="Proteomes" id="UP000756346"/>
    </source>
</evidence>
<name>A0A9P8Y4N4_9PEZI</name>
<gene>
    <name evidence="2" type="ORF">B0I36DRAFT_139335</name>
</gene>
<sequence length="500" mass="54402">MGGLVTMLLAANPGSRSSMPSASSMTADLDMPYSDARQSHFSHKARRPSLDSIVAPTPSPSTTEEWRKAIVDVKLKYESRKYRACSARCAELLSNMDNLSIVEPIYLVSLHFYAAVSLETCARPLSPSSKFRNRLLRDARHHYDQAEALIKKAEDITIQQTRSPSAQSTASSTQAPDLCHDAHSEGSTGPSSPRSSVGSIDGVAKRGKLKPKKKVSFSGLPDLEIEIPNDIPAEPYIRPDSPTLGMEDSYTWGKPGNTPMEVAPKPEAFPMPPKMVPAKKTSMARPASPSILVKRETNIETPDSSTVAQVESLNRMCAHISALRSQIAFHRNAVDTLLAMPQGAEVAPEVPPLPLGRTFLPLASGASTPRYSPGGTFFQADEDMSDHHYEASPPQTPGFHSRASSESTSTFSPGPPRASSSLSIFNPLLSRPGTATSLRRRADSAVSNYSSGGSTNGDNEALRERIERLRANGWKRKRFDPKKYEALRESVLDELDNRGF</sequence>
<dbReference type="RefSeq" id="XP_046010300.1">
    <property type="nucleotide sequence ID" value="XM_046148346.1"/>
</dbReference>
<dbReference type="EMBL" id="JAGTJQ010000007">
    <property type="protein sequence ID" value="KAH7027501.1"/>
    <property type="molecule type" value="Genomic_DNA"/>
</dbReference>
<protein>
    <submittedName>
        <fullName evidence="2">Uncharacterized protein</fullName>
    </submittedName>
</protein>
<feature type="compositionally biased region" description="Polar residues" evidence="1">
    <location>
        <begin position="185"/>
        <end position="198"/>
    </location>
</feature>
<feature type="compositionally biased region" description="Low complexity" evidence="1">
    <location>
        <begin position="159"/>
        <end position="176"/>
    </location>
</feature>
<accession>A0A9P8Y4N4</accession>
<comment type="caution">
    <text evidence="2">The sequence shown here is derived from an EMBL/GenBank/DDBJ whole genome shotgun (WGS) entry which is preliminary data.</text>
</comment>
<dbReference type="GeneID" id="70177892"/>